<feature type="non-terminal residue" evidence="3">
    <location>
        <position position="1"/>
    </location>
</feature>
<feature type="region of interest" description="Disordered" evidence="1">
    <location>
        <begin position="85"/>
        <end position="108"/>
    </location>
</feature>
<dbReference type="AlphaFoldDB" id="A0A2C6KVQ9"/>
<keyword evidence="4" id="KW-1185">Reference proteome</keyword>
<proteinExistence type="predicted"/>
<evidence type="ECO:0000256" key="2">
    <source>
        <dbReference type="SAM" id="Phobius"/>
    </source>
</evidence>
<protein>
    <submittedName>
        <fullName evidence="3">Serine threonine specific protein phosphatase</fullName>
    </submittedName>
</protein>
<organism evidence="3 4">
    <name type="scientific">Cystoisospora suis</name>
    <dbReference type="NCBI Taxonomy" id="483139"/>
    <lineage>
        <taxon>Eukaryota</taxon>
        <taxon>Sar</taxon>
        <taxon>Alveolata</taxon>
        <taxon>Apicomplexa</taxon>
        <taxon>Conoidasida</taxon>
        <taxon>Coccidia</taxon>
        <taxon>Eucoccidiorida</taxon>
        <taxon>Eimeriorina</taxon>
        <taxon>Sarcocystidae</taxon>
        <taxon>Cystoisospora</taxon>
    </lineage>
</organism>
<reference evidence="3 4" key="1">
    <citation type="journal article" date="2017" name="Int. J. Parasitol.">
        <title>The genome of the protozoan parasite Cystoisospora suis and a reverse vaccinology approach to identify vaccine candidates.</title>
        <authorList>
            <person name="Palmieri N."/>
            <person name="Shrestha A."/>
            <person name="Ruttkowski B."/>
            <person name="Beck T."/>
            <person name="Vogl C."/>
            <person name="Tomley F."/>
            <person name="Blake D.P."/>
            <person name="Joachim A."/>
        </authorList>
    </citation>
    <scope>NUCLEOTIDE SEQUENCE [LARGE SCALE GENOMIC DNA]</scope>
    <source>
        <strain evidence="3 4">Wien I</strain>
    </source>
</reference>
<feature type="region of interest" description="Disordered" evidence="1">
    <location>
        <begin position="1"/>
        <end position="23"/>
    </location>
</feature>
<evidence type="ECO:0000313" key="3">
    <source>
        <dbReference type="EMBL" id="PHJ20086.1"/>
    </source>
</evidence>
<keyword evidence="2" id="KW-1133">Transmembrane helix</keyword>
<sequence>EPESSPAAGEEDVNASTSSDLGVSKCFGSWSNDAARESAFNGPSENRRSAPHHLKTSFVLVSVDSGLAADSQDVASLVHGSISVDRGDGKAGGKGEDTRDPFDTCPGLRSSEEVTRTLFWKEVLRASRDQRGGLRCEDGNSYSLSQVEALQQVNGAQFVSFPPGVLSIEPGGGREGLVKRRLPDESMPEEYEPEEVERSADGNFWRAAIPLVSSGIEADASEGPEEQSSTKTVVQPGDLVVILCLGSGSGLVAVPPDYARMLAGNLRGPWTHRVTVQQAWLGGKGGVPTGGKQVMRTIISDSERKSSEEDDDDDAAFARQRSTPIFVSVSFSQPKETDTSYTEVVLPLPVGSRCLLMGLRKQFTPRRYAVKLKCGEHELRHALRKPSRSSRRESAGSTAKPGVFKKLDSFLGDALDVFVKIYLVSAAAMFGGHFLSKSSPRHREIFRQRLIDRPEAVRRIGWRLLPFMSDQDFVDYYTAQKWKNIKLAADYGRTKDTRTGVGFLMGGGGLFGVNTAADLFFLTLALYLLNKPVKWVHGRWRRWREKVARRERERQRAQQRAAALQRWGERIDCLPRRRVVVFCVNLAGSLGDKTH</sequence>
<gene>
    <name evidence="3" type="ORF">CSUI_006083</name>
</gene>
<dbReference type="RefSeq" id="XP_067921777.1">
    <property type="nucleotide sequence ID" value="XM_068066248.1"/>
</dbReference>
<dbReference type="GeneID" id="94429459"/>
<keyword evidence="2" id="KW-0812">Transmembrane</keyword>
<name>A0A2C6KVQ9_9APIC</name>
<dbReference type="OrthoDB" id="346208at2759"/>
<keyword evidence="2" id="KW-0472">Membrane</keyword>
<feature type="transmembrane region" description="Helical" evidence="2">
    <location>
        <begin position="503"/>
        <end position="529"/>
    </location>
</feature>
<feature type="compositionally biased region" description="Acidic residues" evidence="1">
    <location>
        <begin position="1"/>
        <end position="13"/>
    </location>
</feature>
<dbReference type="EMBL" id="MIGC01003029">
    <property type="protein sequence ID" value="PHJ20086.1"/>
    <property type="molecule type" value="Genomic_DNA"/>
</dbReference>
<evidence type="ECO:0000256" key="1">
    <source>
        <dbReference type="SAM" id="MobiDB-lite"/>
    </source>
</evidence>
<dbReference type="VEuPathDB" id="ToxoDB:CSUI_006083"/>
<evidence type="ECO:0000313" key="4">
    <source>
        <dbReference type="Proteomes" id="UP000221165"/>
    </source>
</evidence>
<accession>A0A2C6KVQ9</accession>
<dbReference type="Proteomes" id="UP000221165">
    <property type="component" value="Unassembled WGS sequence"/>
</dbReference>
<feature type="compositionally biased region" description="Basic and acidic residues" evidence="1">
    <location>
        <begin position="85"/>
        <end position="102"/>
    </location>
</feature>
<comment type="caution">
    <text evidence="3">The sequence shown here is derived from an EMBL/GenBank/DDBJ whole genome shotgun (WGS) entry which is preliminary data.</text>
</comment>